<dbReference type="InterPro" id="IPR005467">
    <property type="entry name" value="His_kinase_dom"/>
</dbReference>
<feature type="domain" description="HAMP" evidence="13">
    <location>
        <begin position="324"/>
        <end position="394"/>
    </location>
</feature>
<keyword evidence="9" id="KW-0902">Two-component regulatory system</keyword>
<dbReference type="PROSITE" id="PS50885">
    <property type="entry name" value="HAMP"/>
    <property type="match status" value="1"/>
</dbReference>
<evidence type="ECO:0000259" key="12">
    <source>
        <dbReference type="PROSITE" id="PS50109"/>
    </source>
</evidence>
<dbReference type="PANTHER" id="PTHR45436:SF5">
    <property type="entry name" value="SENSOR HISTIDINE KINASE TRCS"/>
    <property type="match status" value="1"/>
</dbReference>
<comment type="caution">
    <text evidence="14">The sequence shown here is derived from an EMBL/GenBank/DDBJ whole genome shotgun (WGS) entry which is preliminary data.</text>
</comment>
<dbReference type="EC" id="2.7.13.3" evidence="3"/>
<feature type="transmembrane region" description="Helical" evidence="11">
    <location>
        <begin position="299"/>
        <end position="322"/>
    </location>
</feature>
<dbReference type="PROSITE" id="PS50109">
    <property type="entry name" value="HIS_KIN"/>
    <property type="match status" value="1"/>
</dbReference>
<dbReference type="CDD" id="cd06225">
    <property type="entry name" value="HAMP"/>
    <property type="match status" value="1"/>
</dbReference>
<proteinExistence type="predicted"/>
<keyword evidence="5" id="KW-0808">Transferase</keyword>
<comment type="subcellular location">
    <subcellularLocation>
        <location evidence="2">Membrane</location>
    </subcellularLocation>
</comment>
<evidence type="ECO:0000256" key="10">
    <source>
        <dbReference type="SAM" id="MobiDB-lite"/>
    </source>
</evidence>
<reference evidence="14 15" key="1">
    <citation type="submission" date="2020-06" db="EMBL/GenBank/DDBJ databases">
        <title>Actinokineospora xiongansis sp. nov., isolated from soil of Baiyangdian.</title>
        <authorList>
            <person name="Zhang X."/>
        </authorList>
    </citation>
    <scope>NUCLEOTIDE SEQUENCE [LARGE SCALE GENOMIC DNA]</scope>
    <source>
        <strain evidence="14 15">HBU206404</strain>
    </source>
</reference>
<evidence type="ECO:0000256" key="6">
    <source>
        <dbReference type="ARBA" id="ARBA00022692"/>
    </source>
</evidence>
<dbReference type="Gene3D" id="3.30.565.10">
    <property type="entry name" value="Histidine kinase-like ATPase, C-terminal domain"/>
    <property type="match status" value="1"/>
</dbReference>
<dbReference type="Gene3D" id="6.10.340.10">
    <property type="match status" value="1"/>
</dbReference>
<feature type="region of interest" description="Disordered" evidence="10">
    <location>
        <begin position="842"/>
        <end position="864"/>
    </location>
</feature>
<evidence type="ECO:0000256" key="3">
    <source>
        <dbReference type="ARBA" id="ARBA00012438"/>
    </source>
</evidence>
<evidence type="ECO:0000256" key="7">
    <source>
        <dbReference type="ARBA" id="ARBA00022777"/>
    </source>
</evidence>
<evidence type="ECO:0000313" key="15">
    <source>
        <dbReference type="Proteomes" id="UP000734823"/>
    </source>
</evidence>
<evidence type="ECO:0000256" key="8">
    <source>
        <dbReference type="ARBA" id="ARBA00022989"/>
    </source>
</evidence>
<feature type="region of interest" description="Disordered" evidence="10">
    <location>
        <begin position="722"/>
        <end position="803"/>
    </location>
</feature>
<keyword evidence="8 11" id="KW-1133">Transmembrane helix</keyword>
<evidence type="ECO:0000256" key="9">
    <source>
        <dbReference type="ARBA" id="ARBA00023012"/>
    </source>
</evidence>
<keyword evidence="11" id="KW-0472">Membrane</keyword>
<comment type="catalytic activity">
    <reaction evidence="1">
        <text>ATP + protein L-histidine = ADP + protein N-phospho-L-histidine.</text>
        <dbReference type="EC" id="2.7.13.3"/>
    </reaction>
</comment>
<evidence type="ECO:0000256" key="11">
    <source>
        <dbReference type="SAM" id="Phobius"/>
    </source>
</evidence>
<keyword evidence="15" id="KW-1185">Reference proteome</keyword>
<protein>
    <recommendedName>
        <fullName evidence="3">histidine kinase</fullName>
        <ecNumber evidence="3">2.7.13.3</ecNumber>
    </recommendedName>
</protein>
<dbReference type="Pfam" id="PF02518">
    <property type="entry name" value="HATPase_c"/>
    <property type="match status" value="1"/>
</dbReference>
<dbReference type="InterPro" id="IPR036890">
    <property type="entry name" value="HATPase_C_sf"/>
</dbReference>
<keyword evidence="4" id="KW-0597">Phosphoprotein</keyword>
<name>A0ABR7L1N5_9PSEU</name>
<feature type="region of interest" description="Disordered" evidence="10">
    <location>
        <begin position="650"/>
        <end position="705"/>
    </location>
</feature>
<dbReference type="SUPFAM" id="SSF55874">
    <property type="entry name" value="ATPase domain of HSP90 chaperone/DNA topoisomerase II/histidine kinase"/>
    <property type="match status" value="1"/>
</dbReference>
<dbReference type="InterPro" id="IPR050428">
    <property type="entry name" value="TCS_sensor_his_kinase"/>
</dbReference>
<dbReference type="Proteomes" id="UP000734823">
    <property type="component" value="Unassembled WGS sequence"/>
</dbReference>
<evidence type="ECO:0000256" key="2">
    <source>
        <dbReference type="ARBA" id="ARBA00004370"/>
    </source>
</evidence>
<dbReference type="InterPro" id="IPR003660">
    <property type="entry name" value="HAMP_dom"/>
</dbReference>
<evidence type="ECO:0000256" key="4">
    <source>
        <dbReference type="ARBA" id="ARBA00022553"/>
    </source>
</evidence>
<evidence type="ECO:0000313" key="14">
    <source>
        <dbReference type="EMBL" id="MBC6446472.1"/>
    </source>
</evidence>
<gene>
    <name evidence="14" type="ORF">GPZ80_04695</name>
</gene>
<dbReference type="GO" id="GO:0016301">
    <property type="term" value="F:kinase activity"/>
    <property type="evidence" value="ECO:0007669"/>
    <property type="project" value="UniProtKB-KW"/>
</dbReference>
<dbReference type="Pfam" id="PF00672">
    <property type="entry name" value="HAMP"/>
    <property type="match status" value="1"/>
</dbReference>
<sequence length="864" mass="92547">MTLGILSRLGIRGRLNVLLLVPLTAVVLVAVPFVAGGIGDARSAGRTADIAGRARDFGGLVWELQRERLLTAGYLASASGDNTDLVRQQRTVDTAAAAALDSLEGEGIEELASALVRIGSLRELRQSALRRGISPDAVARTYHAVIGAILDALRLVPQRTSDAEGTRQLTVLDSLLRANEENELYGMAIIATALDPTTGQVLLDKASAQARMLTERFVQQADVEHAAVVVAVDQGDLAREVAALAARLPLDPEANAGESFIFDALATVQTQSRMRRVAQDKVTDQVTTAAADRASDAGLIAHSVGLGAALLIMLVALLAIRVSRSISDPLRRLTDAATSVADLAETELVRVTDTEVAEVQAPRLAEIEVASADEIGRLAAAFNRVQSTASSLVERQALTRRNVSLMFVNVAQRTQNLVGRQMALVDELERDEQDVRLLERLYRLDHVSTRLRRSADNLLVVAGTADRGRLSGPIELSTTLRSALAEIEEYQRVRLGSISDVTLAADIGADLVLVFAELMENATSFSPPTTTVEVGAKFQTDGTCVIEIVDHGIGLPPEKLAEENRRLVERERLDIVPTTVLGLFVVGRLARRHSLRVELDSTPGGGVTARVHIAVESYLRRVVEPEPAPQPLLPLMPGFQIPPATRTDGFFWFPTFSGEQAGPPPSSPPAAQPERGGLRRRVPSTEPAGETLRQASPPPERDPEAARAAMDDFHTGFIQAQARPTESRGGLNRRVAGAQLPGTPPTPPAPRQSRPRHDPEAARAALNDFHGAFARAADPPPSSARGGLSRRVPGENLAPGLRPAAFASAPPAVRAWHRRDPESERAAFDKFAMGLAKAAIVTDNVSPQETAPHPGTSPRRESTR</sequence>
<dbReference type="SMART" id="SM00387">
    <property type="entry name" value="HATPase_c"/>
    <property type="match status" value="1"/>
</dbReference>
<feature type="domain" description="Histidine kinase" evidence="12">
    <location>
        <begin position="511"/>
        <end position="617"/>
    </location>
</feature>
<keyword evidence="7 14" id="KW-0418">Kinase</keyword>
<feature type="compositionally biased region" description="Pro residues" evidence="10">
    <location>
        <begin position="662"/>
        <end position="671"/>
    </location>
</feature>
<dbReference type="RefSeq" id="WP_187218507.1">
    <property type="nucleotide sequence ID" value="NZ_JABVED010000002.1"/>
</dbReference>
<organism evidence="14 15">
    <name type="scientific">Actinokineospora xionganensis</name>
    <dbReference type="NCBI Taxonomy" id="2684470"/>
    <lineage>
        <taxon>Bacteria</taxon>
        <taxon>Bacillati</taxon>
        <taxon>Actinomycetota</taxon>
        <taxon>Actinomycetes</taxon>
        <taxon>Pseudonocardiales</taxon>
        <taxon>Pseudonocardiaceae</taxon>
        <taxon>Actinokineospora</taxon>
    </lineage>
</organism>
<dbReference type="EMBL" id="JABVED010000002">
    <property type="protein sequence ID" value="MBC6446472.1"/>
    <property type="molecule type" value="Genomic_DNA"/>
</dbReference>
<keyword evidence="6 11" id="KW-0812">Transmembrane</keyword>
<evidence type="ECO:0000259" key="13">
    <source>
        <dbReference type="PROSITE" id="PS50885"/>
    </source>
</evidence>
<dbReference type="PANTHER" id="PTHR45436">
    <property type="entry name" value="SENSOR HISTIDINE KINASE YKOH"/>
    <property type="match status" value="1"/>
</dbReference>
<dbReference type="Pfam" id="PF08376">
    <property type="entry name" value="NIT"/>
    <property type="match status" value="1"/>
</dbReference>
<evidence type="ECO:0000256" key="5">
    <source>
        <dbReference type="ARBA" id="ARBA00022679"/>
    </source>
</evidence>
<accession>A0ABR7L1N5</accession>
<dbReference type="InterPro" id="IPR003594">
    <property type="entry name" value="HATPase_dom"/>
</dbReference>
<dbReference type="InterPro" id="IPR013587">
    <property type="entry name" value="Nitrate/nitrite_sensing"/>
</dbReference>
<dbReference type="SMART" id="SM00304">
    <property type="entry name" value="HAMP"/>
    <property type="match status" value="1"/>
</dbReference>
<evidence type="ECO:0000256" key="1">
    <source>
        <dbReference type="ARBA" id="ARBA00000085"/>
    </source>
</evidence>